<feature type="compositionally biased region" description="Basic and acidic residues" evidence="6">
    <location>
        <begin position="274"/>
        <end position="283"/>
    </location>
</feature>
<dbReference type="GO" id="GO:0008270">
    <property type="term" value="F:zinc ion binding"/>
    <property type="evidence" value="ECO:0007669"/>
    <property type="project" value="InterPro"/>
</dbReference>
<evidence type="ECO:0000313" key="8">
    <source>
        <dbReference type="EMBL" id="KAJ5464497.1"/>
    </source>
</evidence>
<keyword evidence="4" id="KW-0804">Transcription</keyword>
<accession>A0AAD6CHA5</accession>
<reference evidence="8" key="2">
    <citation type="journal article" date="2023" name="IMA Fungus">
        <title>Comparative genomic study of the Penicillium genus elucidates a diverse pangenome and 15 lateral gene transfer events.</title>
        <authorList>
            <person name="Petersen C."/>
            <person name="Sorensen T."/>
            <person name="Nielsen M.R."/>
            <person name="Sondergaard T.E."/>
            <person name="Sorensen J.L."/>
            <person name="Fitzpatrick D.A."/>
            <person name="Frisvad J.C."/>
            <person name="Nielsen K.L."/>
        </authorList>
    </citation>
    <scope>NUCLEOTIDE SEQUENCE</scope>
    <source>
        <strain evidence="8">IBT 16125</strain>
    </source>
</reference>
<dbReference type="GO" id="GO:0045944">
    <property type="term" value="P:positive regulation of transcription by RNA polymerase II"/>
    <property type="evidence" value="ECO:0007669"/>
    <property type="project" value="TreeGrafter"/>
</dbReference>
<evidence type="ECO:0000256" key="6">
    <source>
        <dbReference type="SAM" id="MobiDB-lite"/>
    </source>
</evidence>
<evidence type="ECO:0000256" key="1">
    <source>
        <dbReference type="ARBA" id="ARBA00004123"/>
    </source>
</evidence>
<protein>
    <recommendedName>
        <fullName evidence="7">Xylanolytic transcriptional activator regulatory domain-containing protein</fullName>
    </recommendedName>
</protein>
<dbReference type="PANTHER" id="PTHR47540:SF6">
    <property type="entry name" value="ZN(II)2CYS6 TRANSCRIPTION FACTOR (EUROFUNG)"/>
    <property type="match status" value="1"/>
</dbReference>
<keyword evidence="5" id="KW-0539">Nucleus</keyword>
<keyword evidence="3" id="KW-0238">DNA-binding</keyword>
<organism evidence="8 9">
    <name type="scientific">Penicillium daleae</name>
    <dbReference type="NCBI Taxonomy" id="63821"/>
    <lineage>
        <taxon>Eukaryota</taxon>
        <taxon>Fungi</taxon>
        <taxon>Dikarya</taxon>
        <taxon>Ascomycota</taxon>
        <taxon>Pezizomycotina</taxon>
        <taxon>Eurotiomycetes</taxon>
        <taxon>Eurotiomycetidae</taxon>
        <taxon>Eurotiales</taxon>
        <taxon>Aspergillaceae</taxon>
        <taxon>Penicillium</taxon>
    </lineage>
</organism>
<keyword evidence="9" id="KW-1185">Reference proteome</keyword>
<dbReference type="PANTHER" id="PTHR47540">
    <property type="entry name" value="THIAMINE REPRESSIBLE GENES REGULATORY PROTEIN THI5"/>
    <property type="match status" value="1"/>
</dbReference>
<dbReference type="AlphaFoldDB" id="A0AAD6CHA5"/>
<dbReference type="RefSeq" id="XP_056771344.1">
    <property type="nucleotide sequence ID" value="XM_056903577.1"/>
</dbReference>
<dbReference type="InterPro" id="IPR007219">
    <property type="entry name" value="XnlR_reg_dom"/>
</dbReference>
<dbReference type="CDD" id="cd12148">
    <property type="entry name" value="fungal_TF_MHR"/>
    <property type="match status" value="1"/>
</dbReference>
<dbReference type="EMBL" id="JAPVEA010000001">
    <property type="protein sequence ID" value="KAJ5464497.1"/>
    <property type="molecule type" value="Genomic_DNA"/>
</dbReference>
<dbReference type="Pfam" id="PF04082">
    <property type="entry name" value="Fungal_trans"/>
    <property type="match status" value="1"/>
</dbReference>
<dbReference type="SMART" id="SM00906">
    <property type="entry name" value="Fungal_trans"/>
    <property type="match status" value="1"/>
</dbReference>
<evidence type="ECO:0000256" key="3">
    <source>
        <dbReference type="ARBA" id="ARBA00023125"/>
    </source>
</evidence>
<evidence type="ECO:0000313" key="9">
    <source>
        <dbReference type="Proteomes" id="UP001213681"/>
    </source>
</evidence>
<evidence type="ECO:0000256" key="4">
    <source>
        <dbReference type="ARBA" id="ARBA00023163"/>
    </source>
</evidence>
<dbReference type="GeneID" id="81593820"/>
<comment type="subcellular location">
    <subcellularLocation>
        <location evidence="1">Nucleus</location>
    </subcellularLocation>
</comment>
<dbReference type="GO" id="GO:0005634">
    <property type="term" value="C:nucleus"/>
    <property type="evidence" value="ECO:0007669"/>
    <property type="project" value="UniProtKB-SubCell"/>
</dbReference>
<comment type="caution">
    <text evidence="8">The sequence shown here is derived from an EMBL/GenBank/DDBJ whole genome shotgun (WGS) entry which is preliminary data.</text>
</comment>
<dbReference type="GO" id="GO:0006351">
    <property type="term" value="P:DNA-templated transcription"/>
    <property type="evidence" value="ECO:0007669"/>
    <property type="project" value="InterPro"/>
</dbReference>
<evidence type="ECO:0000256" key="5">
    <source>
        <dbReference type="ARBA" id="ARBA00023242"/>
    </source>
</evidence>
<feature type="region of interest" description="Disordered" evidence="6">
    <location>
        <begin position="256"/>
        <end position="287"/>
    </location>
</feature>
<name>A0AAD6CHA5_9EURO</name>
<evidence type="ECO:0000256" key="2">
    <source>
        <dbReference type="ARBA" id="ARBA00023015"/>
    </source>
</evidence>
<dbReference type="InterPro" id="IPR051711">
    <property type="entry name" value="Stress_Response_Reg"/>
</dbReference>
<sequence>MRLGLTLGLNYDIPECQCPDPVDRQHRIRLWWAIYVFDRMYGSKVGWPIQIADDDIHVEMPSTVPGDVHDEQFSDTPFLVASIDLARITGQVIEKVYSRKKQPDSFLQREQKLLISLKQWAQALPPHVRLNRDGAGPKNVVSLHLQFNQTHVQTLKTLSDACIHAARHNHSLIVGEWTNGSLPIMGYFYAHYLFSAALIMVLSSQIQPETHNDYALFETAFEILRAMRDHGNLAATEFYDNLQCVQQCLDQHQPCNPHPSAKRGSTARHSLAGESHRVPDQHPTDTLPVLPEAARRASEVGLSGGGSALADTSGSSALGGFGNEMVFLDESMEEFLAQPDVDFGPLDPSGVPISVADAMYSWPNFSLWTA</sequence>
<keyword evidence="2" id="KW-0805">Transcription regulation</keyword>
<feature type="domain" description="Xylanolytic transcriptional activator regulatory" evidence="7">
    <location>
        <begin position="1"/>
        <end position="67"/>
    </location>
</feature>
<reference evidence="8" key="1">
    <citation type="submission" date="2022-12" db="EMBL/GenBank/DDBJ databases">
        <authorList>
            <person name="Petersen C."/>
        </authorList>
    </citation>
    <scope>NUCLEOTIDE SEQUENCE</scope>
    <source>
        <strain evidence="8">IBT 16125</strain>
    </source>
</reference>
<dbReference type="Proteomes" id="UP001213681">
    <property type="component" value="Unassembled WGS sequence"/>
</dbReference>
<gene>
    <name evidence="8" type="ORF">N7458_000183</name>
</gene>
<proteinExistence type="predicted"/>
<evidence type="ECO:0000259" key="7">
    <source>
        <dbReference type="SMART" id="SM00906"/>
    </source>
</evidence>
<dbReference type="GO" id="GO:0043565">
    <property type="term" value="F:sequence-specific DNA binding"/>
    <property type="evidence" value="ECO:0007669"/>
    <property type="project" value="TreeGrafter"/>
</dbReference>